<dbReference type="Gene3D" id="3.40.50.300">
    <property type="entry name" value="P-loop containing nucleotide triphosphate hydrolases"/>
    <property type="match status" value="1"/>
</dbReference>
<dbReference type="NCBIfam" id="NF005992">
    <property type="entry name" value="PRK08116.1"/>
    <property type="match status" value="1"/>
</dbReference>
<accession>A3DI90</accession>
<keyword evidence="3" id="KW-1185">Reference proteome</keyword>
<dbReference type="CDD" id="cd00009">
    <property type="entry name" value="AAA"/>
    <property type="match status" value="1"/>
</dbReference>
<proteinExistence type="predicted"/>
<gene>
    <name evidence="2" type="ordered locus">Cthe_2467</name>
</gene>
<dbReference type="GO" id="GO:0006260">
    <property type="term" value="P:DNA replication"/>
    <property type="evidence" value="ECO:0007669"/>
    <property type="project" value="TreeGrafter"/>
</dbReference>
<dbReference type="AlphaFoldDB" id="A3DI90"/>
<dbReference type="KEGG" id="cth:Cthe_2467"/>
<name>A3DI90_ACET2</name>
<dbReference type="GeneID" id="35802877"/>
<evidence type="ECO:0000259" key="1">
    <source>
        <dbReference type="SMART" id="SM00382"/>
    </source>
</evidence>
<dbReference type="InterPro" id="IPR002611">
    <property type="entry name" value="IstB_ATP-bd"/>
</dbReference>
<dbReference type="Pfam" id="PF01695">
    <property type="entry name" value="IstB_IS21"/>
    <property type="match status" value="1"/>
</dbReference>
<dbReference type="SUPFAM" id="SSF52540">
    <property type="entry name" value="P-loop containing nucleoside triphosphate hydrolases"/>
    <property type="match status" value="1"/>
</dbReference>
<dbReference type="PANTHER" id="PTHR30050">
    <property type="entry name" value="CHROMOSOMAL REPLICATION INITIATOR PROTEIN DNAA"/>
    <property type="match status" value="1"/>
</dbReference>
<dbReference type="EMBL" id="CP000568">
    <property type="protein sequence ID" value="ABN53669.1"/>
    <property type="molecule type" value="Genomic_DNA"/>
</dbReference>
<dbReference type="Proteomes" id="UP000002145">
    <property type="component" value="Chromosome"/>
</dbReference>
<evidence type="ECO:0000313" key="2">
    <source>
        <dbReference type="EMBL" id="ABN53669.1"/>
    </source>
</evidence>
<feature type="domain" description="AAA+ ATPase" evidence="1">
    <location>
        <begin position="123"/>
        <end position="253"/>
    </location>
</feature>
<reference evidence="3" key="1">
    <citation type="submission" date="2007-02" db="EMBL/GenBank/DDBJ databases">
        <title>Complete sequence of Clostridium thermocellum ATCC 27405.</title>
        <authorList>
            <consortium name="US DOE Joint Genome Institute"/>
            <person name="Copeland A."/>
            <person name="Lucas S."/>
            <person name="Lapidus A."/>
            <person name="Barry K."/>
            <person name="Detter J.C."/>
            <person name="Glavina del Rio T."/>
            <person name="Hammon N."/>
            <person name="Israni S."/>
            <person name="Dalin E."/>
            <person name="Tice H."/>
            <person name="Pitluck S."/>
            <person name="Chertkov O."/>
            <person name="Brettin T."/>
            <person name="Bruce D."/>
            <person name="Han C."/>
            <person name="Tapia R."/>
            <person name="Gilna P."/>
            <person name="Schmutz J."/>
            <person name="Larimer F."/>
            <person name="Land M."/>
            <person name="Hauser L."/>
            <person name="Kyrpides N."/>
            <person name="Mikhailova N."/>
            <person name="Wu J.H.D."/>
            <person name="Newcomb M."/>
            <person name="Richardson P."/>
        </authorList>
    </citation>
    <scope>NUCLEOTIDE SEQUENCE [LARGE SCALE GENOMIC DNA]</scope>
    <source>
        <strain evidence="3">ATCC 27405 / DSM 1237 / JCM 9322 / NBRC 103400 / NCIMB 10682 / NRRL B-4536 / VPI 7372</strain>
    </source>
</reference>
<sequence>MNFDGIIEDLAKKCEPSEEHFDYYKDGLLICGKCNTPKECVVEVLGTLRKFGCMCKCQSEEYRAMQEQIRQREEFERIGRLRTQGIQDRCYCNWTFENDDGRNPQQMDKAMRYCLRWEEMYRDNIGLLLWGDVGTGKTFFAACIANYLIDRGVPVLMTNFIRLSNALMALDEDRNEYIKSLDSYKLLIIDDLGAERQSDYMLEQVYNIIDSRYKNGQPLIVTTNLPLSEIKNPSDIKYSRIYSRIIEMCVPIKFEGPDRRKEIFNLKLEKAKKLFEGD</sequence>
<dbReference type="InterPro" id="IPR003593">
    <property type="entry name" value="AAA+_ATPase"/>
</dbReference>
<protein>
    <submittedName>
        <fullName evidence="2">AAA ATPase</fullName>
    </submittedName>
</protein>
<dbReference type="STRING" id="203119.Cthe_2467"/>
<dbReference type="SMART" id="SM00382">
    <property type="entry name" value="AAA"/>
    <property type="match status" value="1"/>
</dbReference>
<dbReference type="eggNOG" id="COG1484">
    <property type="taxonomic scope" value="Bacteria"/>
</dbReference>
<dbReference type="PANTHER" id="PTHR30050:SF4">
    <property type="entry name" value="ATP-BINDING PROTEIN RV3427C IN INSERTION SEQUENCE-RELATED"/>
    <property type="match status" value="1"/>
</dbReference>
<evidence type="ECO:0000313" key="3">
    <source>
        <dbReference type="Proteomes" id="UP000002145"/>
    </source>
</evidence>
<dbReference type="HOGENOM" id="CLU_062999_3_2_9"/>
<dbReference type="OrthoDB" id="9770694at2"/>
<organism evidence="2 3">
    <name type="scientific">Acetivibrio thermocellus (strain ATCC 27405 / DSM 1237 / JCM 9322 / NBRC 103400 / NCIMB 10682 / NRRL B-4536 / VPI 7372)</name>
    <name type="common">Clostridium thermocellum</name>
    <dbReference type="NCBI Taxonomy" id="203119"/>
    <lineage>
        <taxon>Bacteria</taxon>
        <taxon>Bacillati</taxon>
        <taxon>Bacillota</taxon>
        <taxon>Clostridia</taxon>
        <taxon>Eubacteriales</taxon>
        <taxon>Oscillospiraceae</taxon>
        <taxon>Acetivibrio</taxon>
    </lineage>
</organism>
<dbReference type="RefSeq" id="WP_020457812.1">
    <property type="nucleotide sequence ID" value="NC_009012.1"/>
</dbReference>
<reference evidence="2 3" key="2">
    <citation type="journal article" date="2013" name="Biotechnol. Biofuels">
        <title>Global transcriptome analysis of Clostridium thermocellum ATCC 27405 during growth on dilute acid pretreated Populus and switchgrass.</title>
        <authorList>
            <person name="Wilson C.M."/>
            <person name="Rodriguez M.Jr."/>
            <person name="Johnson C.M."/>
            <person name="Martin S.L."/>
            <person name="Chu T.M."/>
            <person name="Wolfinger R.D."/>
            <person name="Hauser L.J."/>
            <person name="Land M.L."/>
            <person name="Klingeman D.M."/>
            <person name="Syed M.H."/>
            <person name="Ragauskas A.J."/>
            <person name="Tschaplinski T.J."/>
            <person name="Mielenz J.R."/>
            <person name="Brown S.D."/>
        </authorList>
    </citation>
    <scope>NUCLEOTIDE SEQUENCE [LARGE SCALE GENOMIC DNA]</scope>
    <source>
        <strain evidence="3">ATCC 27405 / DSM 1237 / JCM 9322 / NBRC 103400 / NCIMB 10682 / NRRL B-4536 / VPI 7372</strain>
    </source>
</reference>
<dbReference type="GO" id="GO:0005524">
    <property type="term" value="F:ATP binding"/>
    <property type="evidence" value="ECO:0007669"/>
    <property type="project" value="InterPro"/>
</dbReference>
<dbReference type="InterPro" id="IPR027417">
    <property type="entry name" value="P-loop_NTPase"/>
</dbReference>